<evidence type="ECO:0000313" key="1">
    <source>
        <dbReference type="EMBL" id="CAB5222822.1"/>
    </source>
</evidence>
<accession>A0A6J7X1I8</accession>
<dbReference type="EMBL" id="LR798304">
    <property type="protein sequence ID" value="CAB5222822.1"/>
    <property type="molecule type" value="Genomic_DNA"/>
</dbReference>
<name>A0A6J7X1I8_9CAUD</name>
<reference evidence="1" key="1">
    <citation type="submission" date="2020-05" db="EMBL/GenBank/DDBJ databases">
        <authorList>
            <person name="Chiriac C."/>
            <person name="Salcher M."/>
            <person name="Ghai R."/>
            <person name="Kavagutti S V."/>
        </authorList>
    </citation>
    <scope>NUCLEOTIDE SEQUENCE</scope>
</reference>
<organism evidence="1">
    <name type="scientific">uncultured Caudovirales phage</name>
    <dbReference type="NCBI Taxonomy" id="2100421"/>
    <lineage>
        <taxon>Viruses</taxon>
        <taxon>Duplodnaviria</taxon>
        <taxon>Heunggongvirae</taxon>
        <taxon>Uroviricota</taxon>
        <taxon>Caudoviricetes</taxon>
        <taxon>Peduoviridae</taxon>
        <taxon>Maltschvirus</taxon>
        <taxon>Maltschvirus maltsch</taxon>
    </lineage>
</organism>
<sequence length="82" mass="8995">MSLIKQRASEARSLLADHVFQAVIGEIRDDAVGVFLNAACDINRVAAAHENVRAVQLILDALQARLDAEIVEAKQDRDRAND</sequence>
<proteinExistence type="predicted"/>
<gene>
    <name evidence="1" type="ORF">UFOVP373_34</name>
</gene>
<protein>
    <submittedName>
        <fullName evidence="1">Uncharacterized protein</fullName>
    </submittedName>
</protein>